<evidence type="ECO:0000313" key="7">
    <source>
        <dbReference type="EMBL" id="KRN47144.1"/>
    </source>
</evidence>
<evidence type="ECO:0000256" key="5">
    <source>
        <dbReference type="ARBA" id="ARBA00047913"/>
    </source>
</evidence>
<dbReference type="AlphaFoldDB" id="A0A0R2H3G4"/>
<dbReference type="EMBL" id="UHIV01000004">
    <property type="protein sequence ID" value="SUP59454.1"/>
    <property type="molecule type" value="Genomic_DNA"/>
</dbReference>
<comment type="similarity">
    <text evidence="1 6">Belongs to the GatC family.</text>
</comment>
<dbReference type="GO" id="GO:0070681">
    <property type="term" value="P:glutaminyl-tRNAGln biosynthesis via transamidation"/>
    <property type="evidence" value="ECO:0007669"/>
    <property type="project" value="TreeGrafter"/>
</dbReference>
<proteinExistence type="inferred from homology"/>
<evidence type="ECO:0000313" key="8">
    <source>
        <dbReference type="EMBL" id="SUP59454.1"/>
    </source>
</evidence>
<dbReference type="GO" id="GO:0016740">
    <property type="term" value="F:transferase activity"/>
    <property type="evidence" value="ECO:0007669"/>
    <property type="project" value="UniProtKB-KW"/>
</dbReference>
<name>A0A0R2H3G4_WEIVI</name>
<dbReference type="GO" id="GO:0005524">
    <property type="term" value="F:ATP binding"/>
    <property type="evidence" value="ECO:0007669"/>
    <property type="project" value="UniProtKB-KW"/>
</dbReference>
<evidence type="ECO:0000313" key="10">
    <source>
        <dbReference type="Proteomes" id="UP000254621"/>
    </source>
</evidence>
<dbReference type="SUPFAM" id="SSF141000">
    <property type="entry name" value="Glu-tRNAGln amidotransferase C subunit"/>
    <property type="match status" value="1"/>
</dbReference>
<reference evidence="8 10" key="2">
    <citation type="submission" date="2018-06" db="EMBL/GenBank/DDBJ databases">
        <authorList>
            <consortium name="Pathogen Informatics"/>
            <person name="Doyle S."/>
        </authorList>
    </citation>
    <scope>NUCLEOTIDE SEQUENCE [LARGE SCALE GENOMIC DNA]</scope>
    <source>
        <strain evidence="8 10">NCTC13645</strain>
    </source>
</reference>
<keyword evidence="6" id="KW-0547">Nucleotide-binding</keyword>
<keyword evidence="9" id="KW-1185">Reference proteome</keyword>
<evidence type="ECO:0000313" key="9">
    <source>
        <dbReference type="Proteomes" id="UP000051992"/>
    </source>
</evidence>
<keyword evidence="8" id="KW-0808">Transferase</keyword>
<dbReference type="InterPro" id="IPR003837">
    <property type="entry name" value="GatC"/>
</dbReference>
<dbReference type="HAMAP" id="MF_00122">
    <property type="entry name" value="GatC"/>
    <property type="match status" value="1"/>
</dbReference>
<evidence type="ECO:0000256" key="4">
    <source>
        <dbReference type="ARBA" id="ARBA00047380"/>
    </source>
</evidence>
<comment type="catalytic activity">
    <reaction evidence="4 6">
        <text>L-aspartyl-tRNA(Asn) + L-glutamine + ATP + H2O = L-asparaginyl-tRNA(Asn) + L-glutamate + ADP + phosphate + 2 H(+)</text>
        <dbReference type="Rhea" id="RHEA:14513"/>
        <dbReference type="Rhea" id="RHEA-COMP:9674"/>
        <dbReference type="Rhea" id="RHEA-COMP:9677"/>
        <dbReference type="ChEBI" id="CHEBI:15377"/>
        <dbReference type="ChEBI" id="CHEBI:15378"/>
        <dbReference type="ChEBI" id="CHEBI:29985"/>
        <dbReference type="ChEBI" id="CHEBI:30616"/>
        <dbReference type="ChEBI" id="CHEBI:43474"/>
        <dbReference type="ChEBI" id="CHEBI:58359"/>
        <dbReference type="ChEBI" id="CHEBI:78515"/>
        <dbReference type="ChEBI" id="CHEBI:78516"/>
        <dbReference type="ChEBI" id="CHEBI:456216"/>
    </reaction>
</comment>
<accession>A0A0R2H3G4</accession>
<keyword evidence="6" id="KW-0067">ATP-binding</keyword>
<protein>
    <recommendedName>
        <fullName evidence="6">Aspartyl/glutamyl-tRNA(Asn/Gln) amidotransferase subunit C</fullName>
        <shortName evidence="6">Asp/Glu-ADT subunit C</shortName>
        <ecNumber evidence="6">6.3.5.-</ecNumber>
    </recommendedName>
</protein>
<dbReference type="GO" id="GO:0006450">
    <property type="term" value="P:regulation of translational fidelity"/>
    <property type="evidence" value="ECO:0007669"/>
    <property type="project" value="InterPro"/>
</dbReference>
<dbReference type="InterPro" id="IPR036113">
    <property type="entry name" value="Asp/Glu-ADT_sf_sub_c"/>
</dbReference>
<dbReference type="Proteomes" id="UP000254621">
    <property type="component" value="Unassembled WGS sequence"/>
</dbReference>
<reference evidence="7 9" key="1">
    <citation type="journal article" date="2015" name="Genome Announc.">
        <title>Expanding the biotechnology potential of lactobacilli through comparative genomics of 213 strains and associated genera.</title>
        <authorList>
            <person name="Sun Z."/>
            <person name="Harris H.M."/>
            <person name="McCann A."/>
            <person name="Guo C."/>
            <person name="Argimon S."/>
            <person name="Zhang W."/>
            <person name="Yang X."/>
            <person name="Jeffery I.B."/>
            <person name="Cooney J.C."/>
            <person name="Kagawa T.F."/>
            <person name="Liu W."/>
            <person name="Song Y."/>
            <person name="Salvetti E."/>
            <person name="Wrobel A."/>
            <person name="Rasinkangas P."/>
            <person name="Parkhill J."/>
            <person name="Rea M.C."/>
            <person name="O'Sullivan O."/>
            <person name="Ritari J."/>
            <person name="Douillard F.P."/>
            <person name="Paul Ross R."/>
            <person name="Yang R."/>
            <person name="Briner A.E."/>
            <person name="Felis G.E."/>
            <person name="de Vos W.M."/>
            <person name="Barrangou R."/>
            <person name="Klaenhammer T.R."/>
            <person name="Caufield P.W."/>
            <person name="Cui Y."/>
            <person name="Zhang H."/>
            <person name="O'Toole P.W."/>
        </authorList>
    </citation>
    <scope>NUCLEOTIDE SEQUENCE [LARGE SCALE GENOMIC DNA]</scope>
    <source>
        <strain evidence="7 9">DSM 20410</strain>
    </source>
</reference>
<sequence>MMAVEKLNRQAVENVAGLAKLTLDDAQADMMTEQLDKIFDLVTTLAEVDTTNVEPTYSPIETQTVLREDVAVNANQTKALLANAPESEGNLIKVPTIIDEGAES</sequence>
<dbReference type="GO" id="GO:0050567">
    <property type="term" value="F:glutaminyl-tRNA synthase (glutamine-hydrolyzing) activity"/>
    <property type="evidence" value="ECO:0007669"/>
    <property type="project" value="UniProtKB-UniRule"/>
</dbReference>
<evidence type="ECO:0000256" key="2">
    <source>
        <dbReference type="ARBA" id="ARBA00011123"/>
    </source>
</evidence>
<organism evidence="7 9">
    <name type="scientific">Weissella viridescens</name>
    <name type="common">Lactobacillus viridescens</name>
    <dbReference type="NCBI Taxonomy" id="1629"/>
    <lineage>
        <taxon>Bacteria</taxon>
        <taxon>Bacillati</taxon>
        <taxon>Bacillota</taxon>
        <taxon>Bacilli</taxon>
        <taxon>Lactobacillales</taxon>
        <taxon>Lactobacillaceae</taxon>
        <taxon>Weissella</taxon>
    </lineage>
</organism>
<dbReference type="EMBL" id="JQBM01000001">
    <property type="protein sequence ID" value="KRN47144.1"/>
    <property type="molecule type" value="Genomic_DNA"/>
</dbReference>
<keyword evidence="6" id="KW-0648">Protein biosynthesis</keyword>
<comment type="catalytic activity">
    <reaction evidence="5 6">
        <text>L-glutamyl-tRNA(Gln) + L-glutamine + ATP + H2O = L-glutaminyl-tRNA(Gln) + L-glutamate + ADP + phosphate + H(+)</text>
        <dbReference type="Rhea" id="RHEA:17521"/>
        <dbReference type="Rhea" id="RHEA-COMP:9681"/>
        <dbReference type="Rhea" id="RHEA-COMP:9684"/>
        <dbReference type="ChEBI" id="CHEBI:15377"/>
        <dbReference type="ChEBI" id="CHEBI:15378"/>
        <dbReference type="ChEBI" id="CHEBI:29985"/>
        <dbReference type="ChEBI" id="CHEBI:30616"/>
        <dbReference type="ChEBI" id="CHEBI:43474"/>
        <dbReference type="ChEBI" id="CHEBI:58359"/>
        <dbReference type="ChEBI" id="CHEBI:78520"/>
        <dbReference type="ChEBI" id="CHEBI:78521"/>
        <dbReference type="ChEBI" id="CHEBI:456216"/>
    </reaction>
</comment>
<dbReference type="PANTHER" id="PTHR15004:SF0">
    <property type="entry name" value="GLUTAMYL-TRNA(GLN) AMIDOTRANSFERASE SUBUNIT C, MITOCHONDRIAL"/>
    <property type="match status" value="1"/>
</dbReference>
<dbReference type="PANTHER" id="PTHR15004">
    <property type="entry name" value="GLUTAMYL-TRNA(GLN) AMIDOTRANSFERASE SUBUNIT C, MITOCHONDRIAL"/>
    <property type="match status" value="1"/>
</dbReference>
<gene>
    <name evidence="6 8" type="primary">gatC</name>
    <name evidence="7" type="ORF">IV50_GL000415</name>
    <name evidence="8" type="ORF">NCTC13645_01710</name>
</gene>
<dbReference type="EC" id="6.3.5.-" evidence="6"/>
<comment type="subunit">
    <text evidence="2 6">Heterotrimer of A, B and C subunits.</text>
</comment>
<dbReference type="PATRIC" id="fig|1629.5.peg.419"/>
<evidence type="ECO:0000256" key="6">
    <source>
        <dbReference type="HAMAP-Rule" id="MF_00122"/>
    </source>
</evidence>
<keyword evidence="6 8" id="KW-0436">Ligase</keyword>
<dbReference type="GO" id="GO:0006412">
    <property type="term" value="P:translation"/>
    <property type="evidence" value="ECO:0007669"/>
    <property type="project" value="UniProtKB-UniRule"/>
</dbReference>
<evidence type="ECO:0000256" key="1">
    <source>
        <dbReference type="ARBA" id="ARBA00010757"/>
    </source>
</evidence>
<comment type="function">
    <text evidence="3 6">Allows the formation of correctly charged Asn-tRNA(Asn) or Gln-tRNA(Gln) through the transamidation of misacylated Asp-tRNA(Asn) or Glu-tRNA(Gln) in organisms which lack either or both of asparaginyl-tRNA or glutaminyl-tRNA synthetases. The reaction takes place in the presence of glutamine and ATP through an activated phospho-Asp-tRNA(Asn) or phospho-Glu-tRNA(Gln).</text>
</comment>
<dbReference type="NCBIfam" id="TIGR00135">
    <property type="entry name" value="gatC"/>
    <property type="match status" value="1"/>
</dbReference>
<dbReference type="Gene3D" id="1.10.20.60">
    <property type="entry name" value="Glu-tRNAGln amidotransferase C subunit, N-terminal domain"/>
    <property type="match status" value="1"/>
</dbReference>
<evidence type="ECO:0000256" key="3">
    <source>
        <dbReference type="ARBA" id="ARBA00024799"/>
    </source>
</evidence>
<dbReference type="STRING" id="1629.IV50_GL000415"/>
<dbReference type="Pfam" id="PF02686">
    <property type="entry name" value="GatC"/>
    <property type="match status" value="1"/>
</dbReference>
<dbReference type="Proteomes" id="UP000051992">
    <property type="component" value="Unassembled WGS sequence"/>
</dbReference>